<evidence type="ECO:0000313" key="2">
    <source>
        <dbReference type="EMBL" id="GBP17962.1"/>
    </source>
</evidence>
<keyword evidence="1" id="KW-1133">Transmembrane helix</keyword>
<proteinExistence type="predicted"/>
<feature type="transmembrane region" description="Helical" evidence="1">
    <location>
        <begin position="96"/>
        <end position="113"/>
    </location>
</feature>
<keyword evidence="1" id="KW-0472">Membrane</keyword>
<accession>A0A4C1TVA3</accession>
<sequence length="121" mass="13651">MLRENISSRRTILCLTWLKHYSGPAGRPVRYLTLTEYRREVAASAVAFHPVRVSSGSPLPLSSGMLLLPKRTGSSILTQSNNIFLLKRLAMHQRLTYLRLLASWAAAITYYPVARIRDSHA</sequence>
<dbReference type="Proteomes" id="UP000299102">
    <property type="component" value="Unassembled WGS sequence"/>
</dbReference>
<keyword evidence="1" id="KW-0812">Transmembrane</keyword>
<protein>
    <submittedName>
        <fullName evidence="2">Uncharacterized protein</fullName>
    </submittedName>
</protein>
<gene>
    <name evidence="2" type="ORF">EVAR_16904_1</name>
</gene>
<name>A0A4C1TVA3_EUMVA</name>
<dbReference type="AlphaFoldDB" id="A0A4C1TVA3"/>
<evidence type="ECO:0000313" key="3">
    <source>
        <dbReference type="Proteomes" id="UP000299102"/>
    </source>
</evidence>
<dbReference type="EMBL" id="BGZK01000092">
    <property type="protein sequence ID" value="GBP17962.1"/>
    <property type="molecule type" value="Genomic_DNA"/>
</dbReference>
<organism evidence="2 3">
    <name type="scientific">Eumeta variegata</name>
    <name type="common">Bagworm moth</name>
    <name type="synonym">Eumeta japonica</name>
    <dbReference type="NCBI Taxonomy" id="151549"/>
    <lineage>
        <taxon>Eukaryota</taxon>
        <taxon>Metazoa</taxon>
        <taxon>Ecdysozoa</taxon>
        <taxon>Arthropoda</taxon>
        <taxon>Hexapoda</taxon>
        <taxon>Insecta</taxon>
        <taxon>Pterygota</taxon>
        <taxon>Neoptera</taxon>
        <taxon>Endopterygota</taxon>
        <taxon>Lepidoptera</taxon>
        <taxon>Glossata</taxon>
        <taxon>Ditrysia</taxon>
        <taxon>Tineoidea</taxon>
        <taxon>Psychidae</taxon>
        <taxon>Oiketicinae</taxon>
        <taxon>Eumeta</taxon>
    </lineage>
</organism>
<reference evidence="2 3" key="1">
    <citation type="journal article" date="2019" name="Commun. Biol.">
        <title>The bagworm genome reveals a unique fibroin gene that provides high tensile strength.</title>
        <authorList>
            <person name="Kono N."/>
            <person name="Nakamura H."/>
            <person name="Ohtoshi R."/>
            <person name="Tomita M."/>
            <person name="Numata K."/>
            <person name="Arakawa K."/>
        </authorList>
    </citation>
    <scope>NUCLEOTIDE SEQUENCE [LARGE SCALE GENOMIC DNA]</scope>
</reference>
<comment type="caution">
    <text evidence="2">The sequence shown here is derived from an EMBL/GenBank/DDBJ whole genome shotgun (WGS) entry which is preliminary data.</text>
</comment>
<keyword evidence="3" id="KW-1185">Reference proteome</keyword>
<evidence type="ECO:0000256" key="1">
    <source>
        <dbReference type="SAM" id="Phobius"/>
    </source>
</evidence>